<reference evidence="2 3" key="1">
    <citation type="submission" date="2018-10" db="EMBL/GenBank/DDBJ databases">
        <authorList>
            <consortium name="Pathogen Informatics"/>
        </authorList>
    </citation>
    <scope>NUCLEOTIDE SEQUENCE [LARGE SCALE GENOMIC DNA]</scope>
</reference>
<dbReference type="AlphaFoldDB" id="A0A0R3UBL4"/>
<protein>
    <submittedName>
        <fullName evidence="2">Uncharacterized protein</fullName>
    </submittedName>
</protein>
<sequence>MMQTGCPTPLVVSGGDTLLPHTPGTTFIPHIPGSFIFGFLPPSTPSVDDSQPSPSQSPSSVLGGTMTQRGGPTSLPPPPSHNEEHPSPAAMSSSSPYQHQQDTSVNAFLSTTPDLVSLFYWLISDAWVICPSTTTVDTGAAATGVLPATNTAAAAIPNLATLGLHRGQLVPHGLAPASEAPPTPMPQHYIVGLGEGVHGLSLPSAASLQQPPLSPLTPHTHLGPVADGVHLVACGGFKGQRNSSSVASLTLCPSGLFVNCWTSSLTSSPSSTYHGHTPLICLQ</sequence>
<evidence type="ECO:0000256" key="1">
    <source>
        <dbReference type="SAM" id="MobiDB-lite"/>
    </source>
</evidence>
<feature type="compositionally biased region" description="Low complexity" evidence="1">
    <location>
        <begin position="87"/>
        <end position="96"/>
    </location>
</feature>
<evidence type="ECO:0000313" key="3">
    <source>
        <dbReference type="Proteomes" id="UP000267029"/>
    </source>
</evidence>
<feature type="compositionally biased region" description="Low complexity" evidence="1">
    <location>
        <begin position="45"/>
        <end position="61"/>
    </location>
</feature>
<gene>
    <name evidence="2" type="ORF">MCOS_LOCUS4313</name>
</gene>
<name>A0A0R3UBL4_MESCO</name>
<proteinExistence type="predicted"/>
<feature type="region of interest" description="Disordered" evidence="1">
    <location>
        <begin position="42"/>
        <end position="99"/>
    </location>
</feature>
<evidence type="ECO:0000313" key="2">
    <source>
        <dbReference type="EMBL" id="VDD78310.1"/>
    </source>
</evidence>
<dbReference type="Proteomes" id="UP000267029">
    <property type="component" value="Unassembled WGS sequence"/>
</dbReference>
<dbReference type="EMBL" id="UXSR01001480">
    <property type="protein sequence ID" value="VDD78310.1"/>
    <property type="molecule type" value="Genomic_DNA"/>
</dbReference>
<keyword evidence="3" id="KW-1185">Reference proteome</keyword>
<organism evidence="2 3">
    <name type="scientific">Mesocestoides corti</name>
    <name type="common">Flatworm</name>
    <dbReference type="NCBI Taxonomy" id="53468"/>
    <lineage>
        <taxon>Eukaryota</taxon>
        <taxon>Metazoa</taxon>
        <taxon>Spiralia</taxon>
        <taxon>Lophotrochozoa</taxon>
        <taxon>Platyhelminthes</taxon>
        <taxon>Cestoda</taxon>
        <taxon>Eucestoda</taxon>
        <taxon>Cyclophyllidea</taxon>
        <taxon>Mesocestoididae</taxon>
        <taxon>Mesocestoides</taxon>
    </lineage>
</organism>
<dbReference type="STRING" id="53468.A0A0R3UBL4"/>
<accession>A0A0R3UBL4</accession>